<sequence>MVEAAIRHGANEYTILKWNATIEAKDYFEQKMKETLKMSLLRVMEILFKSIGLKFR</sequence>
<dbReference type="RefSeq" id="WP_257490445.1">
    <property type="nucleotide sequence ID" value="NZ_JANJZL010000005.1"/>
</dbReference>
<protein>
    <submittedName>
        <fullName evidence="1">Uncharacterized protein</fullName>
    </submittedName>
</protein>
<name>A0A9X2MID9_9FIRM</name>
<reference evidence="1" key="1">
    <citation type="submission" date="2022-07" db="EMBL/GenBank/DDBJ databases">
        <title>Enhanced cultured diversity of the mouse gut microbiota enables custom-made synthetic communities.</title>
        <authorList>
            <person name="Afrizal A."/>
        </authorList>
    </citation>
    <scope>NUCLEOTIDE SEQUENCE</scope>
    <source>
        <strain evidence="1">DSM 29482</strain>
    </source>
</reference>
<gene>
    <name evidence="1" type="ORF">NSA23_09090</name>
</gene>
<dbReference type="EMBL" id="JANJZL010000005">
    <property type="protein sequence ID" value="MCR2044274.1"/>
    <property type="molecule type" value="Genomic_DNA"/>
</dbReference>
<keyword evidence="2" id="KW-1185">Reference proteome</keyword>
<accession>A0A9X2MID9</accession>
<comment type="caution">
    <text evidence="1">The sequence shown here is derived from an EMBL/GenBank/DDBJ whole genome shotgun (WGS) entry which is preliminary data.</text>
</comment>
<evidence type="ECO:0000313" key="1">
    <source>
        <dbReference type="EMBL" id="MCR2044274.1"/>
    </source>
</evidence>
<dbReference type="Proteomes" id="UP001142078">
    <property type="component" value="Unassembled WGS sequence"/>
</dbReference>
<evidence type="ECO:0000313" key="2">
    <source>
        <dbReference type="Proteomes" id="UP001142078"/>
    </source>
</evidence>
<organism evidence="1 2">
    <name type="scientific">Anaerosalibacter massiliensis</name>
    <dbReference type="NCBI Taxonomy" id="1347392"/>
    <lineage>
        <taxon>Bacteria</taxon>
        <taxon>Bacillati</taxon>
        <taxon>Bacillota</taxon>
        <taxon>Tissierellia</taxon>
        <taxon>Tissierellales</taxon>
        <taxon>Sporanaerobacteraceae</taxon>
        <taxon>Anaerosalibacter</taxon>
    </lineage>
</organism>
<dbReference type="AlphaFoldDB" id="A0A9X2MID9"/>
<proteinExistence type="predicted"/>